<protein>
    <submittedName>
        <fullName evidence="2">Uncharacterized protein</fullName>
    </submittedName>
</protein>
<feature type="compositionally biased region" description="Polar residues" evidence="1">
    <location>
        <begin position="219"/>
        <end position="239"/>
    </location>
</feature>
<organism evidence="2 3">
    <name type="scientific">Ophiostoma piceae (strain UAMH 11346)</name>
    <name type="common">Sap stain fungus</name>
    <dbReference type="NCBI Taxonomy" id="1262450"/>
    <lineage>
        <taxon>Eukaryota</taxon>
        <taxon>Fungi</taxon>
        <taxon>Dikarya</taxon>
        <taxon>Ascomycota</taxon>
        <taxon>Pezizomycotina</taxon>
        <taxon>Sordariomycetes</taxon>
        <taxon>Sordariomycetidae</taxon>
        <taxon>Ophiostomatales</taxon>
        <taxon>Ophiostomataceae</taxon>
        <taxon>Ophiostoma</taxon>
    </lineage>
</organism>
<keyword evidence="3" id="KW-1185">Reference proteome</keyword>
<gene>
    <name evidence="2" type="ORF">F503_00543</name>
</gene>
<evidence type="ECO:0000313" key="2">
    <source>
        <dbReference type="EMBL" id="EPE07821.1"/>
    </source>
</evidence>
<dbReference type="eggNOG" id="ENOG502SZWN">
    <property type="taxonomic scope" value="Eukaryota"/>
</dbReference>
<dbReference type="AlphaFoldDB" id="S3C7B9"/>
<dbReference type="OMA" id="LHFYAAN"/>
<name>S3C7B9_OPHP1</name>
<sequence>MPGLIPLMLNPVAAGNRSSVIFAPSHQSKGHSRGQSINGPSLHVTSPMSPSFPSPVTFSFPRRASLPVLPKPKAAKRSSISSPPSLPMLPYTPEEWRRAIADAKKQHMSRRYRACFTRCNEILDNVKDNTDVEPAYLISLHFYAATAMEACARPLSAPSSYRDSLLQQARSHYEQATHLINNAEESALIKHRMSFALSPSPSPSLSPSPHSPSGSISSRAWSSETGFSSPTPSECSSEDLNARLRHSVSPHSPIILSPSPRPAKKVSFELPKQSAPRFEPYIRPDSPTLGFDDEYFQTGFARQELPELPVRAKTPEPIMIQVDEEETTPRASKNLNFFHLNSDASSDESVSSRRSSIVDAPASRYCAHLTSLKTQLARHRANLDTIIATPPVLEEVADVYTFRCPTPVDEGAQALDRKARIERLRKNGWQRKRFDPSRYEALRHAALAELD</sequence>
<reference evidence="2 3" key="1">
    <citation type="journal article" date="2013" name="BMC Genomics">
        <title>The genome and transcriptome of the pine saprophyte Ophiostoma piceae, and a comparison with the bark beetle-associated pine pathogen Grosmannia clavigera.</title>
        <authorList>
            <person name="Haridas S."/>
            <person name="Wang Y."/>
            <person name="Lim L."/>
            <person name="Massoumi Alamouti S."/>
            <person name="Jackman S."/>
            <person name="Docking R."/>
            <person name="Robertson G."/>
            <person name="Birol I."/>
            <person name="Bohlmann J."/>
            <person name="Breuil C."/>
        </authorList>
    </citation>
    <scope>NUCLEOTIDE SEQUENCE [LARGE SCALE GENOMIC DNA]</scope>
    <source>
        <strain evidence="2 3">UAMH 11346</strain>
    </source>
</reference>
<dbReference type="EMBL" id="KE148150">
    <property type="protein sequence ID" value="EPE07821.1"/>
    <property type="molecule type" value="Genomic_DNA"/>
</dbReference>
<dbReference type="Proteomes" id="UP000016923">
    <property type="component" value="Unassembled WGS sequence"/>
</dbReference>
<dbReference type="HOGENOM" id="CLU_052692_0_0_1"/>
<evidence type="ECO:0000256" key="1">
    <source>
        <dbReference type="SAM" id="MobiDB-lite"/>
    </source>
</evidence>
<proteinExistence type="predicted"/>
<evidence type="ECO:0000313" key="3">
    <source>
        <dbReference type="Proteomes" id="UP000016923"/>
    </source>
</evidence>
<dbReference type="VEuPathDB" id="FungiDB:F503_00543"/>
<feature type="compositionally biased region" description="Pro residues" evidence="1">
    <location>
        <begin position="200"/>
        <end position="210"/>
    </location>
</feature>
<dbReference type="OrthoDB" id="3641178at2759"/>
<accession>S3C7B9</accession>
<feature type="region of interest" description="Disordered" evidence="1">
    <location>
        <begin position="199"/>
        <end position="239"/>
    </location>
</feature>